<name>A0A381VCD4_9ZZZZ</name>
<reference evidence="4" key="1">
    <citation type="submission" date="2018-05" db="EMBL/GenBank/DDBJ databases">
        <authorList>
            <person name="Lanie J.A."/>
            <person name="Ng W.-L."/>
            <person name="Kazmierczak K.M."/>
            <person name="Andrzejewski T.M."/>
            <person name="Davidsen T.M."/>
            <person name="Wayne K.J."/>
            <person name="Tettelin H."/>
            <person name="Glass J.I."/>
            <person name="Rusch D."/>
            <person name="Podicherti R."/>
            <person name="Tsui H.-C.T."/>
            <person name="Winkler M.E."/>
        </authorList>
    </citation>
    <scope>NUCLEOTIDE SEQUENCE</scope>
</reference>
<dbReference type="SUPFAM" id="SSF51011">
    <property type="entry name" value="Glycosyl hydrolase domain"/>
    <property type="match status" value="1"/>
</dbReference>
<proteinExistence type="predicted"/>
<dbReference type="InterPro" id="IPR013780">
    <property type="entry name" value="Glyco_hydro_b"/>
</dbReference>
<evidence type="ECO:0000259" key="3">
    <source>
        <dbReference type="SMART" id="SM00642"/>
    </source>
</evidence>
<organism evidence="4">
    <name type="scientific">marine metagenome</name>
    <dbReference type="NCBI Taxonomy" id="408172"/>
    <lineage>
        <taxon>unclassified sequences</taxon>
        <taxon>metagenomes</taxon>
        <taxon>ecological metagenomes</taxon>
    </lineage>
</organism>
<evidence type="ECO:0000256" key="1">
    <source>
        <dbReference type="ARBA" id="ARBA00022801"/>
    </source>
</evidence>
<feature type="domain" description="Glycosyl hydrolase family 13 catalytic" evidence="3">
    <location>
        <begin position="45"/>
        <end position="537"/>
    </location>
</feature>
<dbReference type="InterPro" id="IPR006047">
    <property type="entry name" value="GH13_cat_dom"/>
</dbReference>
<dbReference type="Gene3D" id="2.60.40.1180">
    <property type="entry name" value="Golgi alpha-mannosidase II"/>
    <property type="match status" value="1"/>
</dbReference>
<gene>
    <name evidence="4" type="ORF">METZ01_LOCUS90161</name>
</gene>
<dbReference type="Pfam" id="PF16657">
    <property type="entry name" value="Malt_amylase_C"/>
    <property type="match status" value="1"/>
</dbReference>
<dbReference type="PANTHER" id="PTHR10357:SF210">
    <property type="entry name" value="MALTODEXTRIN GLUCOSIDASE"/>
    <property type="match status" value="1"/>
</dbReference>
<evidence type="ECO:0000256" key="2">
    <source>
        <dbReference type="ARBA" id="ARBA00023295"/>
    </source>
</evidence>
<protein>
    <recommendedName>
        <fullName evidence="3">Glycosyl hydrolase family 13 catalytic domain-containing protein</fullName>
    </recommendedName>
</protein>
<accession>A0A381VCD4</accession>
<keyword evidence="2" id="KW-0326">Glycosidase</keyword>
<keyword evidence="1" id="KW-0378">Hydrolase</keyword>
<dbReference type="InterPro" id="IPR017853">
    <property type="entry name" value="GH"/>
</dbReference>
<sequence>MLALSRKSAAGLACCFAWLSLGEARPLTAPFDEPPGWAREAIWYQIFVERFRNGDPSNDPKPELMKGAYPGYVPANWEVTPWNQDWYEQEDWAKGEEGHFHKLAAARRFGGDLQGVLDKLDYLQDLGITAIYFNPLNDSPSLHKYDARNYRHIDRTFGPDPAGDSAIIDAENPVDPATWRWTAADRLFLKLIREVHRRGMRLIMDYSWNHTGITFWAWEDLKKNQARSRFRDWYDIISIDDPKTSEDEFRYEGWLGVKTLPELKKVNVVGKRKGHAFEGDLQPEVKKHVFNVTRRWLDPNGDGDPEDGVDGFRLDVASHVPLGFWRDYRKFVRRINPELFLIGEAWWTKWPDQLMDPRPFLQGDIFDSVMHYQWYKPARQFFAQANSGLKPSEFVAEMNRVYGGYSQPLMQNLMNLVASHDSPRFGTSFQNKHKYKYKMGARSNPALDLGPPSKATQSEMRIMLLHQFTYISAPHIWNGDELGMWGADDPDCRKPVIWGDISHRPQVFMPDSKRAEPIAVKSNSELLNYYKTLIALRKQRRELVGGELKFMLANDNDMTLAYRRKLEGRETIIAFNLSGQVKEVRLSAESRLKTKVLVESSPGSVIGFEQNGRKIQFKLNPYSGVVLGNE</sequence>
<dbReference type="Pfam" id="PF00128">
    <property type="entry name" value="Alpha-amylase"/>
    <property type="match status" value="2"/>
</dbReference>
<dbReference type="GO" id="GO:0005975">
    <property type="term" value="P:carbohydrate metabolic process"/>
    <property type="evidence" value="ECO:0007669"/>
    <property type="project" value="InterPro"/>
</dbReference>
<dbReference type="Gene3D" id="3.20.20.80">
    <property type="entry name" value="Glycosidases"/>
    <property type="match status" value="1"/>
</dbReference>
<dbReference type="GO" id="GO:0016798">
    <property type="term" value="F:hydrolase activity, acting on glycosyl bonds"/>
    <property type="evidence" value="ECO:0007669"/>
    <property type="project" value="UniProtKB-KW"/>
</dbReference>
<dbReference type="AlphaFoldDB" id="A0A381VCD4"/>
<dbReference type="SMART" id="SM00642">
    <property type="entry name" value="Aamy"/>
    <property type="match status" value="1"/>
</dbReference>
<dbReference type="CDD" id="cd11338">
    <property type="entry name" value="AmyAc_CMD"/>
    <property type="match status" value="1"/>
</dbReference>
<evidence type="ECO:0000313" key="4">
    <source>
        <dbReference type="EMBL" id="SVA37307.1"/>
    </source>
</evidence>
<dbReference type="InterPro" id="IPR032091">
    <property type="entry name" value="Malt_amylase-like_C"/>
</dbReference>
<dbReference type="EMBL" id="UINC01008283">
    <property type="protein sequence ID" value="SVA37307.1"/>
    <property type="molecule type" value="Genomic_DNA"/>
</dbReference>
<dbReference type="PANTHER" id="PTHR10357">
    <property type="entry name" value="ALPHA-AMYLASE FAMILY MEMBER"/>
    <property type="match status" value="1"/>
</dbReference>
<dbReference type="SUPFAM" id="SSF51445">
    <property type="entry name" value="(Trans)glycosidases"/>
    <property type="match status" value="1"/>
</dbReference>